<dbReference type="InterPro" id="IPR007657">
    <property type="entry name" value="Glycosyltransferase_61"/>
</dbReference>
<dbReference type="GO" id="GO:0016763">
    <property type="term" value="F:pentosyltransferase activity"/>
    <property type="evidence" value="ECO:0007669"/>
    <property type="project" value="UniProtKB-ARBA"/>
</dbReference>
<dbReference type="OrthoDB" id="513131at2759"/>
<protein>
    <submittedName>
        <fullName evidence="8">CAZy families GT61</fullName>
    </submittedName>
</protein>
<dbReference type="PANTHER" id="PTHR20961">
    <property type="entry name" value="GLYCOSYLTRANSFERASE"/>
    <property type="match status" value="1"/>
</dbReference>
<keyword evidence="5" id="KW-0812">Transmembrane</keyword>
<dbReference type="Pfam" id="PF04577">
    <property type="entry name" value="Glyco_transf_61"/>
    <property type="match status" value="1"/>
</dbReference>
<keyword evidence="3" id="KW-0325">Glycoprotein</keyword>
<feature type="chain" id="PRO_5015134071" evidence="6">
    <location>
        <begin position="34"/>
        <end position="638"/>
    </location>
</feature>
<dbReference type="Proteomes" id="UP000239649">
    <property type="component" value="Unassembled WGS sequence"/>
</dbReference>
<keyword evidence="6" id="KW-0732">Signal</keyword>
<evidence type="ECO:0000313" key="8">
    <source>
        <dbReference type="EMBL" id="PSC69724.1"/>
    </source>
</evidence>
<sequence>MAARRAAKLRLHSAVTALLLVALLLLQATRVTAAQLQMELSSHECSKSVPKGAQRSPPFYRPCTFRNLYLWQGMAHYVYRGSNAPDLTKLGLRFEIRPDHEGDDVVLEVVRPVTADAFRALLAADAAAAGQPPVREPAETVPRAYFWKAHKLLPQALAGADSLQDSCETGTGPAYSNYYHHIAEWLPTLSYTLCESFGHCSYANRTSLHLFDINRWDGGRACHERQRYPPFYTETTACLSAHPLRHINGTALRPTLVHVRQAWLGLGPRCRGFTVRCYTPDSGRLPPTPELTSTWRTIAAQCLGVDAQAAAPLVPLQLLVVDREYDSTRHFLNVNTVVRALRRHFSPKHVHVRLAYMEGLSVRQQAALWSSASVVLHGHGAAIGNYFMLPHHAVGVQLAPMMGGYHPDRWTDSLEKDLREVNGLSASTWSDDNPALAHLHTQWLAEAARDKPDLATFLADRSLFGEFMATYQCPKGLNRRMQHACREMLHNLNVVMPVGAALQQAERAVRKAYKQQGREPPGDLLAAEDASVSGDGGDSGPDEGLVALADVEGDVAEQGEQQQPRPGAAAAAGAGAGAAESEAWQQGGQGLAQAAAFQQPSSMHMLLMGAALGAAAACALELVARRRKQRHIQHMHGR</sequence>
<feature type="compositionally biased region" description="Low complexity" evidence="4">
    <location>
        <begin position="558"/>
        <end position="584"/>
    </location>
</feature>
<keyword evidence="1" id="KW-0328">Glycosyltransferase</keyword>
<evidence type="ECO:0000256" key="2">
    <source>
        <dbReference type="ARBA" id="ARBA00022679"/>
    </source>
</evidence>
<proteinExistence type="predicted"/>
<evidence type="ECO:0000256" key="3">
    <source>
        <dbReference type="ARBA" id="ARBA00023180"/>
    </source>
</evidence>
<feature type="domain" description="Glycosyltransferase 61 catalytic" evidence="7">
    <location>
        <begin position="178"/>
        <end position="394"/>
    </location>
</feature>
<feature type="transmembrane region" description="Helical" evidence="5">
    <location>
        <begin position="603"/>
        <end position="624"/>
    </location>
</feature>
<evidence type="ECO:0000313" key="9">
    <source>
        <dbReference type="Proteomes" id="UP000239649"/>
    </source>
</evidence>
<comment type="caution">
    <text evidence="8">The sequence shown here is derived from an EMBL/GenBank/DDBJ whole genome shotgun (WGS) entry which is preliminary data.</text>
</comment>
<evidence type="ECO:0000256" key="6">
    <source>
        <dbReference type="SAM" id="SignalP"/>
    </source>
</evidence>
<accession>A0A2P6V6L6</accession>
<evidence type="ECO:0000259" key="7">
    <source>
        <dbReference type="Pfam" id="PF04577"/>
    </source>
</evidence>
<dbReference type="AlphaFoldDB" id="A0A2P6V6L6"/>
<feature type="region of interest" description="Disordered" evidence="4">
    <location>
        <begin position="511"/>
        <end position="584"/>
    </location>
</feature>
<organism evidence="8 9">
    <name type="scientific">Micractinium conductrix</name>
    <dbReference type="NCBI Taxonomy" id="554055"/>
    <lineage>
        <taxon>Eukaryota</taxon>
        <taxon>Viridiplantae</taxon>
        <taxon>Chlorophyta</taxon>
        <taxon>core chlorophytes</taxon>
        <taxon>Trebouxiophyceae</taxon>
        <taxon>Chlorellales</taxon>
        <taxon>Chlorellaceae</taxon>
        <taxon>Chlorella clade</taxon>
        <taxon>Micractinium</taxon>
    </lineage>
</organism>
<keyword evidence="2" id="KW-0808">Transferase</keyword>
<keyword evidence="9" id="KW-1185">Reference proteome</keyword>
<feature type="signal peptide" evidence="6">
    <location>
        <begin position="1"/>
        <end position="33"/>
    </location>
</feature>
<evidence type="ECO:0000256" key="5">
    <source>
        <dbReference type="SAM" id="Phobius"/>
    </source>
</evidence>
<evidence type="ECO:0000256" key="1">
    <source>
        <dbReference type="ARBA" id="ARBA00022676"/>
    </source>
</evidence>
<evidence type="ECO:0000256" key="4">
    <source>
        <dbReference type="SAM" id="MobiDB-lite"/>
    </source>
</evidence>
<keyword evidence="5" id="KW-0472">Membrane</keyword>
<reference evidence="8 9" key="1">
    <citation type="journal article" date="2018" name="Plant J.">
        <title>Genome sequences of Chlorella sorokiniana UTEX 1602 and Micractinium conductrix SAG 241.80: implications to maltose excretion by a green alga.</title>
        <authorList>
            <person name="Arriola M.B."/>
            <person name="Velmurugan N."/>
            <person name="Zhang Y."/>
            <person name="Plunkett M.H."/>
            <person name="Hondzo H."/>
            <person name="Barney B.M."/>
        </authorList>
    </citation>
    <scope>NUCLEOTIDE SEQUENCE [LARGE SCALE GENOMIC DNA]</scope>
    <source>
        <strain evidence="8 9">SAG 241.80</strain>
    </source>
</reference>
<dbReference type="EMBL" id="LHPF02000024">
    <property type="protein sequence ID" value="PSC69724.1"/>
    <property type="molecule type" value="Genomic_DNA"/>
</dbReference>
<dbReference type="GO" id="GO:0005794">
    <property type="term" value="C:Golgi apparatus"/>
    <property type="evidence" value="ECO:0007669"/>
    <property type="project" value="UniProtKB-ARBA"/>
</dbReference>
<gene>
    <name evidence="8" type="ORF">C2E20_6800</name>
</gene>
<name>A0A2P6V6L6_9CHLO</name>
<keyword evidence="5" id="KW-1133">Transmembrane helix</keyword>
<dbReference type="InterPro" id="IPR049625">
    <property type="entry name" value="Glyco_transf_61_cat"/>
</dbReference>